<dbReference type="OrthoDB" id="10266717at2759"/>
<evidence type="ECO:0000313" key="2">
    <source>
        <dbReference type="EMBL" id="KAG8470386.1"/>
    </source>
</evidence>
<organism evidence="2 3">
    <name type="scientific">Diacronema lutheri</name>
    <name type="common">Unicellular marine alga</name>
    <name type="synonym">Monochrysis lutheri</name>
    <dbReference type="NCBI Taxonomy" id="2081491"/>
    <lineage>
        <taxon>Eukaryota</taxon>
        <taxon>Haptista</taxon>
        <taxon>Haptophyta</taxon>
        <taxon>Pavlovophyceae</taxon>
        <taxon>Pavlovales</taxon>
        <taxon>Pavlovaceae</taxon>
        <taxon>Diacronema</taxon>
    </lineage>
</organism>
<accession>A0A8J5XWL3</accession>
<evidence type="ECO:0000313" key="3">
    <source>
        <dbReference type="Proteomes" id="UP000751190"/>
    </source>
</evidence>
<comment type="caution">
    <text evidence="2">The sequence shown here is derived from an EMBL/GenBank/DDBJ whole genome shotgun (WGS) entry which is preliminary data.</text>
</comment>
<dbReference type="InterPro" id="IPR043472">
    <property type="entry name" value="Macro_dom-like"/>
</dbReference>
<feature type="region of interest" description="Disordered" evidence="1">
    <location>
        <begin position="230"/>
        <end position="261"/>
    </location>
</feature>
<reference evidence="2" key="1">
    <citation type="submission" date="2021-05" db="EMBL/GenBank/DDBJ databases">
        <title>The genome of the haptophyte Pavlova lutheri (Diacronema luteri, Pavlovales) - a model for lipid biosynthesis in eukaryotic algae.</title>
        <authorList>
            <person name="Hulatt C.J."/>
            <person name="Posewitz M.C."/>
        </authorList>
    </citation>
    <scope>NUCLEOTIDE SEQUENCE</scope>
    <source>
        <strain evidence="2">NIVA-4/92</strain>
    </source>
</reference>
<proteinExistence type="predicted"/>
<dbReference type="SUPFAM" id="SSF52949">
    <property type="entry name" value="Macro domain-like"/>
    <property type="match status" value="1"/>
</dbReference>
<protein>
    <recommendedName>
        <fullName evidence="4">Macro domain-containing protein</fullName>
    </recommendedName>
</protein>
<gene>
    <name evidence="2" type="ORF">KFE25_008807</name>
</gene>
<evidence type="ECO:0008006" key="4">
    <source>
        <dbReference type="Google" id="ProtNLM"/>
    </source>
</evidence>
<sequence length="275" mass="28962">MVIDLDDETIDLCDDDAGSEAHAQAAARGVAGAPTPQPFLALRAPTAGIVRQVALPGGVVDPTICAHASAIAQQLNCIGVDGRGLAAAVAAAFPYADVYAGRERSARWGVAAKASFSRPGSIDVRRPRSGSGPIVVNMFAQWEMGASFKYKRVPAPGSMRDSRDQREIWFQEGLDAIASMQPRLDSIAFPHQIGCGLGGGIWEHYEKMIRMFAARQAHIDVVIVTRCGGGGRGTGGRGTPAPRTGGKRARDEDALAEGHGGLGRNSRIAAFFDRA</sequence>
<name>A0A8J5XWL3_DIALT</name>
<dbReference type="EMBL" id="JAGTXO010000001">
    <property type="protein sequence ID" value="KAG8470386.1"/>
    <property type="molecule type" value="Genomic_DNA"/>
</dbReference>
<dbReference type="Gene3D" id="3.40.220.10">
    <property type="entry name" value="Leucine Aminopeptidase, subunit E, domain 1"/>
    <property type="match status" value="1"/>
</dbReference>
<evidence type="ECO:0000256" key="1">
    <source>
        <dbReference type="SAM" id="MobiDB-lite"/>
    </source>
</evidence>
<dbReference type="AlphaFoldDB" id="A0A8J5XWL3"/>
<keyword evidence="3" id="KW-1185">Reference proteome</keyword>
<dbReference type="Proteomes" id="UP000751190">
    <property type="component" value="Unassembled WGS sequence"/>
</dbReference>